<organism evidence="1 2">
    <name type="scientific">SAR324 cluster bacterium</name>
    <dbReference type="NCBI Taxonomy" id="2024889"/>
    <lineage>
        <taxon>Bacteria</taxon>
        <taxon>Deltaproteobacteria</taxon>
        <taxon>SAR324 cluster</taxon>
    </lineage>
</organism>
<proteinExistence type="predicted"/>
<dbReference type="AlphaFoldDB" id="A0A7X9FUM3"/>
<protein>
    <submittedName>
        <fullName evidence="1">Uncharacterized protein</fullName>
    </submittedName>
</protein>
<evidence type="ECO:0000313" key="2">
    <source>
        <dbReference type="Proteomes" id="UP000524246"/>
    </source>
</evidence>
<dbReference type="EMBL" id="JAAZON010000597">
    <property type="protein sequence ID" value="NMC64089.1"/>
    <property type="molecule type" value="Genomic_DNA"/>
</dbReference>
<sequence length="201" mass="23066">MLLIKINGTESKLNIEGVQKITDLIELVKTVIDPAHIITNFLIDGRELEDQEWTAPLSQFENSNIDIETGEPEIYVYSRLATSPDIISNCYSGFRSARKDFQDGNMQTANRKLLTAVNTLREFFSWYGTLIELLDEDKRKKFDITEDVKKLSDICKGICQQQLYQSWWAIGETIEKELEPQLDRLENTCRRAAKEVIGQAA</sequence>
<name>A0A7X9FUM3_9DELT</name>
<gene>
    <name evidence="1" type="ORF">GYA55_13075</name>
</gene>
<reference evidence="1 2" key="1">
    <citation type="journal article" date="2020" name="Biotechnol. Biofuels">
        <title>New insights from the biogas microbiome by comprehensive genome-resolved metagenomics of nearly 1600 species originating from multiple anaerobic digesters.</title>
        <authorList>
            <person name="Campanaro S."/>
            <person name="Treu L."/>
            <person name="Rodriguez-R L.M."/>
            <person name="Kovalovszki A."/>
            <person name="Ziels R.M."/>
            <person name="Maus I."/>
            <person name="Zhu X."/>
            <person name="Kougias P.G."/>
            <person name="Basile A."/>
            <person name="Luo G."/>
            <person name="Schluter A."/>
            <person name="Konstantinidis K.T."/>
            <person name="Angelidaki I."/>
        </authorList>
    </citation>
    <scope>NUCLEOTIDE SEQUENCE [LARGE SCALE GENOMIC DNA]</scope>
    <source>
        <strain evidence="1">AS27yjCOA_65</strain>
    </source>
</reference>
<accession>A0A7X9FUM3</accession>
<evidence type="ECO:0000313" key="1">
    <source>
        <dbReference type="EMBL" id="NMC64089.1"/>
    </source>
</evidence>
<comment type="caution">
    <text evidence="1">The sequence shown here is derived from an EMBL/GenBank/DDBJ whole genome shotgun (WGS) entry which is preliminary data.</text>
</comment>
<dbReference type="Proteomes" id="UP000524246">
    <property type="component" value="Unassembled WGS sequence"/>
</dbReference>